<gene>
    <name evidence="1" type="ORF">scyTo_0014489</name>
</gene>
<sequence>MAAAGAGEPPGEPCPDWADEQRMAFLFSAFKRSREVNSSDWDAKLAFWAPLVLREAARRGRLAFRPRELGAWFRRKGAAPLGLGTIVKFSHSPAKEVSAVTEVDVGVYQLVKCEKTLTQKIEALAQEGERCMEDARSHLRAGKKNLVSNGALG</sequence>
<keyword evidence="2" id="KW-1185">Reference proteome</keyword>
<accession>A0A401NND3</accession>
<proteinExistence type="predicted"/>
<protein>
    <recommendedName>
        <fullName evidence="3">Charged multivesicular body protein 7</fullName>
    </recommendedName>
</protein>
<dbReference type="Pfam" id="PF25880">
    <property type="entry name" value="WHD_CHMP7_1st"/>
    <property type="match status" value="1"/>
</dbReference>
<reference evidence="1 2" key="1">
    <citation type="journal article" date="2018" name="Nat. Ecol. Evol.">
        <title>Shark genomes provide insights into elasmobranch evolution and the origin of vertebrates.</title>
        <authorList>
            <person name="Hara Y"/>
            <person name="Yamaguchi K"/>
            <person name="Onimaru K"/>
            <person name="Kadota M"/>
            <person name="Koyanagi M"/>
            <person name="Keeley SD"/>
            <person name="Tatsumi K"/>
            <person name="Tanaka K"/>
            <person name="Motone F"/>
            <person name="Kageyama Y"/>
            <person name="Nozu R"/>
            <person name="Adachi N"/>
            <person name="Nishimura O"/>
            <person name="Nakagawa R"/>
            <person name="Tanegashima C"/>
            <person name="Kiyatake I"/>
            <person name="Matsumoto R"/>
            <person name="Murakumo K"/>
            <person name="Nishida K"/>
            <person name="Terakita A"/>
            <person name="Kuratani S"/>
            <person name="Sato K"/>
            <person name="Hyodo S Kuraku.S."/>
        </authorList>
    </citation>
    <scope>NUCLEOTIDE SEQUENCE [LARGE SCALE GENOMIC DNA]</scope>
</reference>
<dbReference type="EMBL" id="BFAA01007790">
    <property type="protein sequence ID" value="GCB62401.1"/>
    <property type="molecule type" value="Genomic_DNA"/>
</dbReference>
<evidence type="ECO:0000313" key="1">
    <source>
        <dbReference type="EMBL" id="GCB62401.1"/>
    </source>
</evidence>
<evidence type="ECO:0008006" key="3">
    <source>
        <dbReference type="Google" id="ProtNLM"/>
    </source>
</evidence>
<dbReference type="OrthoDB" id="10250120at2759"/>
<organism evidence="1 2">
    <name type="scientific">Scyliorhinus torazame</name>
    <name type="common">Cloudy catshark</name>
    <name type="synonym">Catulus torazame</name>
    <dbReference type="NCBI Taxonomy" id="75743"/>
    <lineage>
        <taxon>Eukaryota</taxon>
        <taxon>Metazoa</taxon>
        <taxon>Chordata</taxon>
        <taxon>Craniata</taxon>
        <taxon>Vertebrata</taxon>
        <taxon>Chondrichthyes</taxon>
        <taxon>Elasmobranchii</taxon>
        <taxon>Galeomorphii</taxon>
        <taxon>Galeoidea</taxon>
        <taxon>Carcharhiniformes</taxon>
        <taxon>Scyliorhinidae</taxon>
        <taxon>Scyliorhinus</taxon>
    </lineage>
</organism>
<name>A0A401NND3_SCYTO</name>
<dbReference type="Proteomes" id="UP000288216">
    <property type="component" value="Unassembled WGS sequence"/>
</dbReference>
<dbReference type="AlphaFoldDB" id="A0A401NND3"/>
<dbReference type="STRING" id="75743.A0A401NND3"/>
<comment type="caution">
    <text evidence="1">The sequence shown here is derived from an EMBL/GenBank/DDBJ whole genome shotgun (WGS) entry which is preliminary data.</text>
</comment>
<evidence type="ECO:0000313" key="2">
    <source>
        <dbReference type="Proteomes" id="UP000288216"/>
    </source>
</evidence>